<dbReference type="EMBL" id="EF602154">
    <property type="protein sequence ID" value="ABR10550.1"/>
    <property type="molecule type" value="Genomic_DNA"/>
</dbReference>
<accession>A6N3C3</accession>
<protein>
    <submittedName>
        <fullName evidence="2">Head protein</fullName>
    </submittedName>
</protein>
<dbReference type="GeneID" id="5291037"/>
<keyword evidence="3" id="KW-1185">Reference proteome</keyword>
<gene>
    <name evidence="2" type="ORF">BcepNY3gene15</name>
</gene>
<evidence type="ECO:0000259" key="1">
    <source>
        <dbReference type="Pfam" id="PF04233"/>
    </source>
</evidence>
<name>A6N3C3_9CAUD</name>
<organism evidence="2 3">
    <name type="scientific">Burkholderia phage BcepNY3</name>
    <dbReference type="NCBI Taxonomy" id="2881397"/>
    <lineage>
        <taxon>Viruses</taxon>
        <taxon>Duplodnaviria</taxon>
        <taxon>Heunggongvirae</taxon>
        <taxon>Uroviricota</taxon>
        <taxon>Caudoviricetes</taxon>
        <taxon>Naesvirus</taxon>
        <taxon>Naesvirus bcepNY3</taxon>
    </lineage>
</organism>
<sequence>MARAPLRMPGRDDKVLAPVSVDRQTEAMYRRKLERAVALMAASYLRSIERKYGRALEANVDTGRLPDIAQDASAQAPGAASSDMFDEMKRLRDYWQRYFDTFAREVTTGAFEDLYVDNQRMWQSRLRNAGFDIKLDMTPSQRLVMEAKVQENVALIRSISQEYHTAVEGEVLRHFIAGRDLKGLQDKLVERGKVTTNRAAFIARDQCNKATAQFNSARQRELGLHWATWQHSSAGKEPRPNHVRAGREKWIFNTQVGIDFGDKFGSVLPGEAINCRCSSRTIIPGMGRTPGGREFDPGALGEITGFPGAYREAA</sequence>
<evidence type="ECO:0000313" key="3">
    <source>
        <dbReference type="Proteomes" id="UP000001998"/>
    </source>
</evidence>
<dbReference type="RefSeq" id="YP_001294853.1">
    <property type="nucleotide sequence ID" value="NC_009604.1"/>
</dbReference>
<proteinExistence type="predicted"/>
<dbReference type="KEGG" id="vg:5291037"/>
<dbReference type="Pfam" id="PF04233">
    <property type="entry name" value="Phage_Mu_F"/>
    <property type="match status" value="1"/>
</dbReference>
<evidence type="ECO:0000313" key="2">
    <source>
        <dbReference type="EMBL" id="ABR10550.1"/>
    </source>
</evidence>
<reference evidence="2 3" key="1">
    <citation type="submission" date="2007-05" db="EMBL/GenBank/DDBJ databases">
        <title>Complete genomic sequence of phage BcepNY3, a new member of the Burkholderia phage Bcep781 family.</title>
        <authorList>
            <person name="Summer E.J."/>
            <person name="Orchard R.C."/>
            <person name="Attenhofer K."/>
            <person name="Coffey A."/>
            <person name="Gill J.J."/>
            <person name="Gonzalez C.F."/>
            <person name="Young R."/>
        </authorList>
    </citation>
    <scope>NUCLEOTIDE SEQUENCE [LARGE SCALE GENOMIC DNA]</scope>
</reference>
<dbReference type="InterPro" id="IPR006528">
    <property type="entry name" value="Phage_head_morphogenesis_dom"/>
</dbReference>
<dbReference type="Proteomes" id="UP000001998">
    <property type="component" value="Segment"/>
</dbReference>
<feature type="domain" description="Phage head morphogenesis" evidence="1">
    <location>
        <begin position="167"/>
        <end position="278"/>
    </location>
</feature>